<dbReference type="AGR" id="Xenbase:XB-GENE-17341388"/>
<dbReference type="RefSeq" id="XP_018083580.1">
    <property type="nucleotide sequence ID" value="XM_018228091.2"/>
</dbReference>
<dbReference type="OMA" id="LLCYLWH"/>
<dbReference type="CTD" id="108697752"/>
<dbReference type="Bgee" id="108697752">
    <property type="expression patterns" value="Expressed in heart"/>
</dbReference>
<dbReference type="GO" id="GO:0005125">
    <property type="term" value="F:cytokine activity"/>
    <property type="evidence" value="ECO:0000318"/>
    <property type="project" value="GO_Central"/>
</dbReference>
<keyword evidence="3" id="KW-0202">Cytokine</keyword>
<dbReference type="SUPFAM" id="SSF47266">
    <property type="entry name" value="4-helical cytokines"/>
    <property type="match status" value="1"/>
</dbReference>
<evidence type="ECO:0000256" key="4">
    <source>
        <dbReference type="ARBA" id="ARBA00022525"/>
    </source>
</evidence>
<organism evidence="8 9">
    <name type="scientific">Xenopus laevis</name>
    <name type="common">African clawed frog</name>
    <dbReference type="NCBI Taxonomy" id="8355"/>
    <lineage>
        <taxon>Eukaryota</taxon>
        <taxon>Metazoa</taxon>
        <taxon>Chordata</taxon>
        <taxon>Craniata</taxon>
        <taxon>Vertebrata</taxon>
        <taxon>Euteleostomi</taxon>
        <taxon>Amphibia</taxon>
        <taxon>Batrachia</taxon>
        <taxon>Anura</taxon>
        <taxon>Pipoidea</taxon>
        <taxon>Pipidae</taxon>
        <taxon>Xenopodinae</taxon>
        <taxon>Xenopus</taxon>
        <taxon>Xenopus</taxon>
    </lineage>
</organism>
<dbReference type="InterPro" id="IPR009079">
    <property type="entry name" value="4_helix_cytokine-like_core"/>
</dbReference>
<dbReference type="Proteomes" id="UP000186698">
    <property type="component" value="Chromosome 7S"/>
</dbReference>
<dbReference type="InterPro" id="IPR020438">
    <property type="entry name" value="IL-11"/>
</dbReference>
<evidence type="ECO:0000256" key="7">
    <source>
        <dbReference type="ARBA" id="ARBA00072545"/>
    </source>
</evidence>
<gene>
    <name evidence="9 10" type="primary">il11.S</name>
</gene>
<proteinExistence type="inferred from homology"/>
<reference evidence="9" key="1">
    <citation type="submission" date="2025-08" db="UniProtKB">
        <authorList>
            <consortium name="RefSeq"/>
        </authorList>
    </citation>
    <scope>IDENTIFICATION</scope>
    <source>
        <strain evidence="9">J_2021</strain>
        <tissue evidence="9">Erythrocytes</tissue>
    </source>
</reference>
<dbReference type="GO" id="GO:0008083">
    <property type="term" value="F:growth factor activity"/>
    <property type="evidence" value="ECO:0000318"/>
    <property type="project" value="GO_Central"/>
</dbReference>
<dbReference type="GO" id="GO:0008284">
    <property type="term" value="P:positive regulation of cell population proliferation"/>
    <property type="evidence" value="ECO:0000318"/>
    <property type="project" value="GO_Central"/>
</dbReference>
<sequence>MKSSLCQIALTVLSLCEGLRAVPLKPKVEFDDLLNMAMHLLRDTKQASHNFKVKYPSEGEHKMDSLPVVSMNAVEISNVQIHKHLPKLSTDLFIYQKHFDWLRKAAHAIRPMDHEFNGIHNRIEKLLKKIDLLMIRHHIPRVTEPIVPQFPNSTTPWIVIQSGHAIFHHFHVFLDFATRVLVMMKNKL</sequence>
<dbReference type="OrthoDB" id="9445483at2759"/>
<evidence type="ECO:0000256" key="3">
    <source>
        <dbReference type="ARBA" id="ARBA00022514"/>
    </source>
</evidence>
<dbReference type="STRING" id="8355.A0A1L8FGR8"/>
<dbReference type="GO" id="GO:0043410">
    <property type="term" value="P:positive regulation of MAPK cascade"/>
    <property type="evidence" value="ECO:0000318"/>
    <property type="project" value="GO_Central"/>
</dbReference>
<evidence type="ECO:0000313" key="8">
    <source>
        <dbReference type="Proteomes" id="UP000186698"/>
    </source>
</evidence>
<evidence type="ECO:0000313" key="10">
    <source>
        <dbReference type="Xenbase" id="XB-GENE-17341388"/>
    </source>
</evidence>
<keyword evidence="6" id="KW-0339">Growth factor</keyword>
<dbReference type="Pfam" id="PF07400">
    <property type="entry name" value="IL11"/>
    <property type="match status" value="1"/>
</dbReference>
<keyword evidence="4" id="KW-0964">Secreted</keyword>
<dbReference type="GO" id="GO:0005737">
    <property type="term" value="C:cytoplasm"/>
    <property type="evidence" value="ECO:0000318"/>
    <property type="project" value="GO_Central"/>
</dbReference>
<name>A0A1L8FGR8_XENLA</name>
<dbReference type="PaxDb" id="8355-A0A1L8FGR8"/>
<dbReference type="FunFam" id="1.20.1250.10:FF:000017">
    <property type="entry name" value="Interleukin 11"/>
    <property type="match status" value="1"/>
</dbReference>
<comment type="similarity">
    <text evidence="2">Belongs to the IL-6 superfamily.</text>
</comment>
<dbReference type="AlphaFoldDB" id="A0A1L8FGR8"/>
<evidence type="ECO:0000256" key="2">
    <source>
        <dbReference type="ARBA" id="ARBA00007432"/>
    </source>
</evidence>
<evidence type="ECO:0000256" key="1">
    <source>
        <dbReference type="ARBA" id="ARBA00004613"/>
    </source>
</evidence>
<dbReference type="GO" id="GO:0005615">
    <property type="term" value="C:extracellular space"/>
    <property type="evidence" value="ECO:0007669"/>
    <property type="project" value="UniProtKB-KW"/>
</dbReference>
<dbReference type="PANTHER" id="PTHR16922">
    <property type="entry name" value="INTERLEUKIN 11"/>
    <property type="match status" value="1"/>
</dbReference>
<comment type="subcellular location">
    <subcellularLocation>
        <location evidence="1">Secreted</location>
    </subcellularLocation>
</comment>
<dbReference type="GeneID" id="108697752"/>
<protein>
    <recommendedName>
        <fullName evidence="7">Interleukin-11</fullName>
    </recommendedName>
</protein>
<keyword evidence="5" id="KW-0732">Signal</keyword>
<dbReference type="Xenbase" id="XB-GENE-17341388">
    <property type="gene designation" value="il11.S"/>
</dbReference>
<evidence type="ECO:0000256" key="5">
    <source>
        <dbReference type="ARBA" id="ARBA00022729"/>
    </source>
</evidence>
<dbReference type="KEGG" id="xla:108697752"/>
<dbReference type="Gene3D" id="1.20.1250.10">
    <property type="match status" value="1"/>
</dbReference>
<evidence type="ECO:0000313" key="9">
    <source>
        <dbReference type="RefSeq" id="XP_018083580.1"/>
    </source>
</evidence>
<evidence type="ECO:0000256" key="6">
    <source>
        <dbReference type="ARBA" id="ARBA00023030"/>
    </source>
</evidence>
<accession>A0A1L8FGR8</accession>
<keyword evidence="8" id="KW-1185">Reference proteome</keyword>
<dbReference type="PANTHER" id="PTHR16922:SF0">
    <property type="entry name" value="INTERLEUKIN-11"/>
    <property type="match status" value="1"/>
</dbReference>